<feature type="transmembrane region" description="Helical" evidence="1">
    <location>
        <begin position="43"/>
        <end position="63"/>
    </location>
</feature>
<evidence type="ECO:0000256" key="1">
    <source>
        <dbReference type="SAM" id="Phobius"/>
    </source>
</evidence>
<sequence length="105" mass="12316">MEIENGIEYIKKPIYLAMAFTLYALYFSIYVGVFYVNPRYVETLSYAIRLFVCTILVFKFHPFREHKLKHYDSQIIFASAVLILTDMGITQYVVRTISSKANIKI</sequence>
<keyword evidence="1" id="KW-0472">Membrane</keyword>
<evidence type="ECO:0000313" key="2">
    <source>
        <dbReference type="EMBL" id="QHT34974.1"/>
    </source>
</evidence>
<accession>A0A6C0F0N1</accession>
<name>A0A6C0F0N1_9ZZZZ</name>
<reference evidence="2" key="1">
    <citation type="journal article" date="2020" name="Nature">
        <title>Giant virus diversity and host interactions through global metagenomics.</title>
        <authorList>
            <person name="Schulz F."/>
            <person name="Roux S."/>
            <person name="Paez-Espino D."/>
            <person name="Jungbluth S."/>
            <person name="Walsh D.A."/>
            <person name="Denef V.J."/>
            <person name="McMahon K.D."/>
            <person name="Konstantinidis K.T."/>
            <person name="Eloe-Fadrosh E.A."/>
            <person name="Kyrpides N.C."/>
            <person name="Woyke T."/>
        </authorList>
    </citation>
    <scope>NUCLEOTIDE SEQUENCE</scope>
    <source>
        <strain evidence="2">GVMAG-M-3300009180-1</strain>
    </source>
</reference>
<proteinExistence type="predicted"/>
<organism evidence="2">
    <name type="scientific">viral metagenome</name>
    <dbReference type="NCBI Taxonomy" id="1070528"/>
    <lineage>
        <taxon>unclassified sequences</taxon>
        <taxon>metagenomes</taxon>
        <taxon>organismal metagenomes</taxon>
    </lineage>
</organism>
<feature type="transmembrane region" description="Helical" evidence="1">
    <location>
        <begin position="14"/>
        <end position="36"/>
    </location>
</feature>
<protein>
    <submittedName>
        <fullName evidence="2">Uncharacterized protein</fullName>
    </submittedName>
</protein>
<dbReference type="AlphaFoldDB" id="A0A6C0F0N1"/>
<keyword evidence="1" id="KW-0812">Transmembrane</keyword>
<keyword evidence="1" id="KW-1133">Transmembrane helix</keyword>
<feature type="transmembrane region" description="Helical" evidence="1">
    <location>
        <begin position="75"/>
        <end position="94"/>
    </location>
</feature>
<dbReference type="EMBL" id="MN739011">
    <property type="protein sequence ID" value="QHT34974.1"/>
    <property type="molecule type" value="Genomic_DNA"/>
</dbReference>